<feature type="compositionally biased region" description="Polar residues" evidence="1">
    <location>
        <begin position="141"/>
        <end position="150"/>
    </location>
</feature>
<proteinExistence type="predicted"/>
<feature type="region of interest" description="Disordered" evidence="1">
    <location>
        <begin position="63"/>
        <end position="85"/>
    </location>
</feature>
<evidence type="ECO:0000313" key="3">
    <source>
        <dbReference type="Proteomes" id="UP000283210"/>
    </source>
</evidence>
<dbReference type="AlphaFoldDB" id="A0A437D9C6"/>
<gene>
    <name evidence="2" type="ORF">OJAV_G00050790</name>
</gene>
<keyword evidence="3" id="KW-1185">Reference proteome</keyword>
<reference evidence="2 3" key="1">
    <citation type="submission" date="2018-11" db="EMBL/GenBank/DDBJ databases">
        <authorList>
            <person name="Lopez-Roques C."/>
            <person name="Donnadieu C."/>
            <person name="Bouchez O."/>
            <person name="Klopp C."/>
            <person name="Cabau C."/>
            <person name="Zahm M."/>
        </authorList>
    </citation>
    <scope>NUCLEOTIDE SEQUENCE [LARGE SCALE GENOMIC DNA]</scope>
    <source>
        <strain evidence="2">RS831</strain>
        <tissue evidence="2">Whole body</tissue>
    </source>
</reference>
<organism evidence="2 3">
    <name type="scientific">Oryzias javanicus</name>
    <name type="common">Javanese ricefish</name>
    <name type="synonym">Aplocheilus javanicus</name>
    <dbReference type="NCBI Taxonomy" id="123683"/>
    <lineage>
        <taxon>Eukaryota</taxon>
        <taxon>Metazoa</taxon>
        <taxon>Chordata</taxon>
        <taxon>Craniata</taxon>
        <taxon>Vertebrata</taxon>
        <taxon>Euteleostomi</taxon>
        <taxon>Actinopterygii</taxon>
        <taxon>Neopterygii</taxon>
        <taxon>Teleostei</taxon>
        <taxon>Neoteleostei</taxon>
        <taxon>Acanthomorphata</taxon>
        <taxon>Ovalentaria</taxon>
        <taxon>Atherinomorphae</taxon>
        <taxon>Beloniformes</taxon>
        <taxon>Adrianichthyidae</taxon>
        <taxon>Oryziinae</taxon>
        <taxon>Oryzias</taxon>
    </lineage>
</organism>
<sequence length="150" mass="16614">MDAATSTSLKMSDTQSLDFVGSSIRPASRFPRKQCSEPEHLTLTLSIIHFQFTYEERFKERRSSLQGEEELSKPEASGGISDACSRRRVKQVAGEVPALFIPYAGWDLFSSISRVFIDTRTSDETGNQGVRTDPSEEIVTASATTETLSQ</sequence>
<feature type="region of interest" description="Disordered" evidence="1">
    <location>
        <begin position="123"/>
        <end position="150"/>
    </location>
</feature>
<accession>A0A437D9C6</accession>
<name>A0A437D9C6_ORYJA</name>
<reference evidence="2 3" key="2">
    <citation type="submission" date="2019-01" db="EMBL/GenBank/DDBJ databases">
        <title>A chromosome length genome reference of the Java medaka (oryzias javanicus).</title>
        <authorList>
            <person name="Herpin A."/>
            <person name="Takehana Y."/>
            <person name="Naruse K."/>
            <person name="Ansai S."/>
            <person name="Kawaguchi M."/>
        </authorList>
    </citation>
    <scope>NUCLEOTIDE SEQUENCE [LARGE SCALE GENOMIC DNA]</scope>
    <source>
        <strain evidence="2">RS831</strain>
        <tissue evidence="2">Whole body</tissue>
    </source>
</reference>
<evidence type="ECO:0000313" key="2">
    <source>
        <dbReference type="EMBL" id="RVE71341.1"/>
    </source>
</evidence>
<dbReference type="Proteomes" id="UP000283210">
    <property type="component" value="Chromosome 6"/>
</dbReference>
<protein>
    <submittedName>
        <fullName evidence="2">Uncharacterized protein</fullName>
    </submittedName>
</protein>
<evidence type="ECO:0000256" key="1">
    <source>
        <dbReference type="SAM" id="MobiDB-lite"/>
    </source>
</evidence>
<dbReference type="EMBL" id="CM012442">
    <property type="protein sequence ID" value="RVE71341.1"/>
    <property type="molecule type" value="Genomic_DNA"/>
</dbReference>